<organism evidence="1 2">
    <name type="scientific">Croceitalea marina</name>
    <dbReference type="NCBI Taxonomy" id="1775166"/>
    <lineage>
        <taxon>Bacteria</taxon>
        <taxon>Pseudomonadati</taxon>
        <taxon>Bacteroidota</taxon>
        <taxon>Flavobacteriia</taxon>
        <taxon>Flavobacteriales</taxon>
        <taxon>Flavobacteriaceae</taxon>
        <taxon>Croceitalea</taxon>
    </lineage>
</organism>
<protein>
    <submittedName>
        <fullName evidence="1">Uncharacterized protein</fullName>
    </submittedName>
</protein>
<evidence type="ECO:0000313" key="2">
    <source>
        <dbReference type="Proteomes" id="UP001597526"/>
    </source>
</evidence>
<keyword evidence="2" id="KW-1185">Reference proteome</keyword>
<gene>
    <name evidence="1" type="ORF">ACFSQJ_15890</name>
</gene>
<dbReference type="EMBL" id="JBHULB010000078">
    <property type="protein sequence ID" value="MFD2588418.1"/>
    <property type="molecule type" value="Genomic_DNA"/>
</dbReference>
<name>A0ABW5MZW9_9FLAO</name>
<reference evidence="2" key="1">
    <citation type="journal article" date="2019" name="Int. J. Syst. Evol. Microbiol.">
        <title>The Global Catalogue of Microorganisms (GCM) 10K type strain sequencing project: providing services to taxonomists for standard genome sequencing and annotation.</title>
        <authorList>
            <consortium name="The Broad Institute Genomics Platform"/>
            <consortium name="The Broad Institute Genome Sequencing Center for Infectious Disease"/>
            <person name="Wu L."/>
            <person name="Ma J."/>
        </authorList>
    </citation>
    <scope>NUCLEOTIDE SEQUENCE [LARGE SCALE GENOMIC DNA]</scope>
    <source>
        <strain evidence="2">KCTC 52368</strain>
    </source>
</reference>
<comment type="caution">
    <text evidence="1">The sequence shown here is derived from an EMBL/GenBank/DDBJ whole genome shotgun (WGS) entry which is preliminary data.</text>
</comment>
<accession>A0ABW5MZW9</accession>
<evidence type="ECO:0000313" key="1">
    <source>
        <dbReference type="EMBL" id="MFD2588418.1"/>
    </source>
</evidence>
<dbReference type="Proteomes" id="UP001597526">
    <property type="component" value="Unassembled WGS sequence"/>
</dbReference>
<proteinExistence type="predicted"/>
<sequence length="225" mass="25454">MIKNLFYSLSPNLFSKISLLIVFSISNILICQVVNNQDNSPSYQLSSYSDMAFMSVRIVSGPDKAPDGSTYLNQEFLPGTILFHETKQKMLIPVRYNAATKEIEAKKEGSIVAIGKVNNLEIIFDNKSFVSVKNPKNGKTIFVQRVVNGNYRLYDFFEIKLNKAPSDSALLNVELEDELKIKSDLYFQNENGTIKPLPKRKKDLVNTFNSNALTFLKKPSNLIEL</sequence>
<dbReference type="RefSeq" id="WP_377767946.1">
    <property type="nucleotide sequence ID" value="NZ_JBHULB010000078.1"/>
</dbReference>